<organism evidence="1 2">
    <name type="scientific">Vigna angularis var. angularis</name>
    <dbReference type="NCBI Taxonomy" id="157739"/>
    <lineage>
        <taxon>Eukaryota</taxon>
        <taxon>Viridiplantae</taxon>
        <taxon>Streptophyta</taxon>
        <taxon>Embryophyta</taxon>
        <taxon>Tracheophyta</taxon>
        <taxon>Spermatophyta</taxon>
        <taxon>Magnoliopsida</taxon>
        <taxon>eudicotyledons</taxon>
        <taxon>Gunneridae</taxon>
        <taxon>Pentapetalae</taxon>
        <taxon>rosids</taxon>
        <taxon>fabids</taxon>
        <taxon>Fabales</taxon>
        <taxon>Fabaceae</taxon>
        <taxon>Papilionoideae</taxon>
        <taxon>50 kb inversion clade</taxon>
        <taxon>NPAAA clade</taxon>
        <taxon>indigoferoid/millettioid clade</taxon>
        <taxon>Phaseoleae</taxon>
        <taxon>Vigna</taxon>
    </lineage>
</organism>
<sequence length="71" mass="8128">TFPTSLNLKLDEENILVWQQQIIATTKGLHFLKFLDGNNVPSMLLTPANEAENIINPLFLQYEQQDQLIMA</sequence>
<dbReference type="AlphaFoldDB" id="A0A0S3RPQ1"/>
<evidence type="ECO:0000313" key="2">
    <source>
        <dbReference type="Proteomes" id="UP000291084"/>
    </source>
</evidence>
<feature type="non-terminal residue" evidence="1">
    <location>
        <position position="1"/>
    </location>
</feature>
<protein>
    <recommendedName>
        <fullName evidence="3">Retrotransposon Copia-like N-terminal domain-containing protein</fullName>
    </recommendedName>
</protein>
<name>A0A0S3RPQ1_PHAAN</name>
<dbReference type="EMBL" id="AP015036">
    <property type="protein sequence ID" value="BAT82555.1"/>
    <property type="molecule type" value="Genomic_DNA"/>
</dbReference>
<keyword evidence="2" id="KW-1185">Reference proteome</keyword>
<dbReference type="Proteomes" id="UP000291084">
    <property type="component" value="Chromosome 3"/>
</dbReference>
<evidence type="ECO:0008006" key="3">
    <source>
        <dbReference type="Google" id="ProtNLM"/>
    </source>
</evidence>
<reference evidence="1 2" key="1">
    <citation type="journal article" date="2015" name="Sci. Rep.">
        <title>The power of single molecule real-time sequencing technology in the de novo assembly of a eukaryotic genome.</title>
        <authorList>
            <person name="Sakai H."/>
            <person name="Naito K."/>
            <person name="Ogiso-Tanaka E."/>
            <person name="Takahashi Y."/>
            <person name="Iseki K."/>
            <person name="Muto C."/>
            <person name="Satou K."/>
            <person name="Teruya K."/>
            <person name="Shiroma A."/>
            <person name="Shimoji M."/>
            <person name="Hirano T."/>
            <person name="Itoh T."/>
            <person name="Kaga A."/>
            <person name="Tomooka N."/>
        </authorList>
    </citation>
    <scope>NUCLEOTIDE SEQUENCE [LARGE SCALE GENOMIC DNA]</scope>
    <source>
        <strain evidence="2">cv. Shumari</strain>
    </source>
</reference>
<evidence type="ECO:0000313" key="1">
    <source>
        <dbReference type="EMBL" id="BAT82555.1"/>
    </source>
</evidence>
<accession>A0A0S3RPQ1</accession>
<proteinExistence type="predicted"/>
<gene>
    <name evidence="1" type="primary">Vigan.03G258900</name>
    <name evidence="1" type="ORF">VIGAN_03258900</name>
</gene>